<gene>
    <name evidence="7" type="ORF">H4W29_003835</name>
</gene>
<dbReference type="InterPro" id="IPR039425">
    <property type="entry name" value="RNA_pol_sigma-70-like"/>
</dbReference>
<dbReference type="NCBIfam" id="NF008888">
    <property type="entry name" value="PRK11922.1"/>
    <property type="match status" value="1"/>
</dbReference>
<dbReference type="NCBIfam" id="TIGR02937">
    <property type="entry name" value="sigma70-ECF"/>
    <property type="match status" value="1"/>
</dbReference>
<dbReference type="RefSeq" id="WP_192730328.1">
    <property type="nucleotide sequence ID" value="NZ_BAAAVL010000021.1"/>
</dbReference>
<evidence type="ECO:0000259" key="5">
    <source>
        <dbReference type="Pfam" id="PF04542"/>
    </source>
</evidence>
<protein>
    <submittedName>
        <fullName evidence="7">RNA polymerase sigma-70 factor (ECF subfamily)</fullName>
    </submittedName>
</protein>
<dbReference type="SUPFAM" id="SSF88946">
    <property type="entry name" value="Sigma2 domain of RNA polymerase sigma factors"/>
    <property type="match status" value="1"/>
</dbReference>
<feature type="domain" description="RNA polymerase sigma-70 region 2" evidence="5">
    <location>
        <begin position="33"/>
        <end position="100"/>
    </location>
</feature>
<dbReference type="Proteomes" id="UP000620262">
    <property type="component" value="Unassembled WGS sequence"/>
</dbReference>
<keyword evidence="3" id="KW-0731">Sigma factor</keyword>
<dbReference type="Gene3D" id="1.10.1740.10">
    <property type="match status" value="1"/>
</dbReference>
<keyword evidence="4" id="KW-0804">Transcription</keyword>
<evidence type="ECO:0000256" key="1">
    <source>
        <dbReference type="ARBA" id="ARBA00010641"/>
    </source>
</evidence>
<dbReference type="EMBL" id="JADBEC010000001">
    <property type="protein sequence ID" value="MBE1506654.1"/>
    <property type="molecule type" value="Genomic_DNA"/>
</dbReference>
<evidence type="ECO:0000256" key="4">
    <source>
        <dbReference type="ARBA" id="ARBA00023163"/>
    </source>
</evidence>
<dbReference type="SUPFAM" id="SSF88659">
    <property type="entry name" value="Sigma3 and sigma4 domains of RNA polymerase sigma factors"/>
    <property type="match status" value="1"/>
</dbReference>
<evidence type="ECO:0000256" key="3">
    <source>
        <dbReference type="ARBA" id="ARBA00023082"/>
    </source>
</evidence>
<keyword evidence="8" id="KW-1185">Reference proteome</keyword>
<dbReference type="Pfam" id="PF08281">
    <property type="entry name" value="Sigma70_r4_2"/>
    <property type="match status" value="1"/>
</dbReference>
<dbReference type="InterPro" id="IPR013324">
    <property type="entry name" value="RNA_pol_sigma_r3/r4-like"/>
</dbReference>
<name>A0ABR9ITX2_RHIVS</name>
<dbReference type="InterPro" id="IPR013325">
    <property type="entry name" value="RNA_pol_sigma_r2"/>
</dbReference>
<organism evidence="7 8">
    <name type="scientific">Rhizobium viscosum</name>
    <name type="common">Arthrobacter viscosus</name>
    <dbReference type="NCBI Taxonomy" id="1673"/>
    <lineage>
        <taxon>Bacteria</taxon>
        <taxon>Pseudomonadati</taxon>
        <taxon>Pseudomonadota</taxon>
        <taxon>Alphaproteobacteria</taxon>
        <taxon>Hyphomicrobiales</taxon>
        <taxon>Rhizobiaceae</taxon>
        <taxon>Rhizobium/Agrobacterium group</taxon>
        <taxon>Rhizobium</taxon>
    </lineage>
</organism>
<comment type="caution">
    <text evidence="7">The sequence shown here is derived from an EMBL/GenBank/DDBJ whole genome shotgun (WGS) entry which is preliminary data.</text>
</comment>
<reference evidence="7 8" key="1">
    <citation type="submission" date="2020-10" db="EMBL/GenBank/DDBJ databases">
        <title>Sequencing the genomes of 1000 actinobacteria strains.</title>
        <authorList>
            <person name="Klenk H.-P."/>
        </authorList>
    </citation>
    <scope>NUCLEOTIDE SEQUENCE [LARGE SCALE GENOMIC DNA]</scope>
    <source>
        <strain evidence="7 8">DSM 7307</strain>
    </source>
</reference>
<dbReference type="InterPro" id="IPR014284">
    <property type="entry name" value="RNA_pol_sigma-70_dom"/>
</dbReference>
<dbReference type="PANTHER" id="PTHR43133">
    <property type="entry name" value="RNA POLYMERASE ECF-TYPE SIGMA FACTO"/>
    <property type="match status" value="1"/>
</dbReference>
<dbReference type="CDD" id="cd06171">
    <property type="entry name" value="Sigma70_r4"/>
    <property type="match status" value="1"/>
</dbReference>
<comment type="similarity">
    <text evidence="1">Belongs to the sigma-70 factor family. ECF subfamily.</text>
</comment>
<dbReference type="InterPro" id="IPR036388">
    <property type="entry name" value="WH-like_DNA-bd_sf"/>
</dbReference>
<evidence type="ECO:0000313" key="7">
    <source>
        <dbReference type="EMBL" id="MBE1506654.1"/>
    </source>
</evidence>
<evidence type="ECO:0000259" key="6">
    <source>
        <dbReference type="Pfam" id="PF08281"/>
    </source>
</evidence>
<sequence>MVRQAERAAAERSDPELVAMALARDPEGFRAIMRRYNQRLFRIARGILRDDAMAEDALQDAYLKAFRHLADFEGASAFSTWLTRIVMNEALGRLRKASRTPEVPVDTAAMQSRILDFPTGSPIDNPETTMAQRQILKLVEEATDSLPEEFRLVFIARVIEEMSVEETAELLSLKPETVRSRLHRARALLRRQLDEMIGPIALDAFPFAGWKCDRLTERVMERLAGK</sequence>
<dbReference type="InterPro" id="IPR007627">
    <property type="entry name" value="RNA_pol_sigma70_r2"/>
</dbReference>
<dbReference type="PANTHER" id="PTHR43133:SF51">
    <property type="entry name" value="RNA POLYMERASE SIGMA FACTOR"/>
    <property type="match status" value="1"/>
</dbReference>
<proteinExistence type="inferred from homology"/>
<dbReference type="InterPro" id="IPR013249">
    <property type="entry name" value="RNA_pol_sigma70_r4_t2"/>
</dbReference>
<evidence type="ECO:0000313" key="8">
    <source>
        <dbReference type="Proteomes" id="UP000620262"/>
    </source>
</evidence>
<dbReference type="Gene3D" id="1.10.10.10">
    <property type="entry name" value="Winged helix-like DNA-binding domain superfamily/Winged helix DNA-binding domain"/>
    <property type="match status" value="1"/>
</dbReference>
<accession>A0ABR9ITX2</accession>
<keyword evidence="2" id="KW-0805">Transcription regulation</keyword>
<dbReference type="Pfam" id="PF04542">
    <property type="entry name" value="Sigma70_r2"/>
    <property type="match status" value="1"/>
</dbReference>
<feature type="domain" description="RNA polymerase sigma factor 70 region 4 type 2" evidence="6">
    <location>
        <begin position="138"/>
        <end position="189"/>
    </location>
</feature>
<evidence type="ECO:0000256" key="2">
    <source>
        <dbReference type="ARBA" id="ARBA00023015"/>
    </source>
</evidence>